<protein>
    <submittedName>
        <fullName evidence="2">Uncharacterized protein</fullName>
    </submittedName>
</protein>
<sequence length="55" mass="6313">MRILKFLTLLCVLFLYTAQSYAQVPINHQEHKNVWGTYAAKQLNNSSAPHCFCSL</sequence>
<name>A0A1I5DKX1_9GAMM</name>
<proteinExistence type="predicted"/>
<feature type="chain" id="PRO_5011510462" evidence="1">
    <location>
        <begin position="23"/>
        <end position="55"/>
    </location>
</feature>
<keyword evidence="1" id="KW-0732">Signal</keyword>
<evidence type="ECO:0000256" key="1">
    <source>
        <dbReference type="SAM" id="SignalP"/>
    </source>
</evidence>
<gene>
    <name evidence="2" type="ORF">SAMN05421579_14215</name>
</gene>
<organism evidence="2 3">
    <name type="scientific">Xenorhabdus japonica</name>
    <dbReference type="NCBI Taxonomy" id="53341"/>
    <lineage>
        <taxon>Bacteria</taxon>
        <taxon>Pseudomonadati</taxon>
        <taxon>Pseudomonadota</taxon>
        <taxon>Gammaproteobacteria</taxon>
        <taxon>Enterobacterales</taxon>
        <taxon>Morganellaceae</taxon>
        <taxon>Xenorhabdus</taxon>
    </lineage>
</organism>
<accession>A0A1I5DKX1</accession>
<evidence type="ECO:0000313" key="3">
    <source>
        <dbReference type="Proteomes" id="UP000199011"/>
    </source>
</evidence>
<dbReference type="Proteomes" id="UP000199011">
    <property type="component" value="Unassembled WGS sequence"/>
</dbReference>
<reference evidence="3" key="1">
    <citation type="submission" date="2016-10" db="EMBL/GenBank/DDBJ databases">
        <authorList>
            <person name="Varghese N."/>
            <person name="Submissions S."/>
        </authorList>
    </citation>
    <scope>NUCLEOTIDE SEQUENCE [LARGE SCALE GENOMIC DNA]</scope>
    <source>
        <strain evidence="3">DSM 16522</strain>
    </source>
</reference>
<feature type="signal peptide" evidence="1">
    <location>
        <begin position="1"/>
        <end position="22"/>
    </location>
</feature>
<dbReference type="AlphaFoldDB" id="A0A1I5DKX1"/>
<keyword evidence="3" id="KW-1185">Reference proteome</keyword>
<evidence type="ECO:0000313" key="2">
    <source>
        <dbReference type="EMBL" id="SFN99816.1"/>
    </source>
</evidence>
<dbReference type="EMBL" id="FOVO01000042">
    <property type="protein sequence ID" value="SFN99816.1"/>
    <property type="molecule type" value="Genomic_DNA"/>
</dbReference>